<comment type="caution">
    <text evidence="2">The sequence shown here is derived from an EMBL/GenBank/DDBJ whole genome shotgun (WGS) entry which is preliminary data.</text>
</comment>
<evidence type="ECO:0000313" key="2">
    <source>
        <dbReference type="EMBL" id="KAF2085293.1"/>
    </source>
</evidence>
<evidence type="ECO:0000256" key="1">
    <source>
        <dbReference type="SAM" id="MobiDB-lite"/>
    </source>
</evidence>
<dbReference type="AlphaFoldDB" id="A0A9P4HRE0"/>
<evidence type="ECO:0000313" key="3">
    <source>
        <dbReference type="Proteomes" id="UP000799776"/>
    </source>
</evidence>
<feature type="compositionally biased region" description="Polar residues" evidence="1">
    <location>
        <begin position="60"/>
        <end position="72"/>
    </location>
</feature>
<proteinExistence type="predicted"/>
<keyword evidence="3" id="KW-1185">Reference proteome</keyword>
<reference evidence="2" key="1">
    <citation type="journal article" date="2020" name="Stud. Mycol.">
        <title>101 Dothideomycetes genomes: a test case for predicting lifestyles and emergence of pathogens.</title>
        <authorList>
            <person name="Haridas S."/>
            <person name="Albert R."/>
            <person name="Binder M."/>
            <person name="Bloem J."/>
            <person name="Labutti K."/>
            <person name="Salamov A."/>
            <person name="Andreopoulos B."/>
            <person name="Baker S."/>
            <person name="Barry K."/>
            <person name="Bills G."/>
            <person name="Bluhm B."/>
            <person name="Cannon C."/>
            <person name="Castanera R."/>
            <person name="Culley D."/>
            <person name="Daum C."/>
            <person name="Ezra D."/>
            <person name="Gonzalez J."/>
            <person name="Henrissat B."/>
            <person name="Kuo A."/>
            <person name="Liang C."/>
            <person name="Lipzen A."/>
            <person name="Lutzoni F."/>
            <person name="Magnuson J."/>
            <person name="Mondo S."/>
            <person name="Nolan M."/>
            <person name="Ohm R."/>
            <person name="Pangilinan J."/>
            <person name="Park H.-J."/>
            <person name="Ramirez L."/>
            <person name="Alfaro M."/>
            <person name="Sun H."/>
            <person name="Tritt A."/>
            <person name="Yoshinaga Y."/>
            <person name="Zwiers L.-H."/>
            <person name="Turgeon B."/>
            <person name="Goodwin S."/>
            <person name="Spatafora J."/>
            <person name="Crous P."/>
            <person name="Grigoriev I."/>
        </authorList>
    </citation>
    <scope>NUCLEOTIDE SEQUENCE</scope>
    <source>
        <strain evidence="2">CBS 121410</strain>
    </source>
</reference>
<feature type="compositionally biased region" description="Basic and acidic residues" evidence="1">
    <location>
        <begin position="73"/>
        <end position="85"/>
    </location>
</feature>
<gene>
    <name evidence="2" type="ORF">K490DRAFT_58907</name>
</gene>
<accession>A0A9P4HRE0</accession>
<protein>
    <submittedName>
        <fullName evidence="2">Uncharacterized protein</fullName>
    </submittedName>
</protein>
<organism evidence="2 3">
    <name type="scientific">Saccharata proteae CBS 121410</name>
    <dbReference type="NCBI Taxonomy" id="1314787"/>
    <lineage>
        <taxon>Eukaryota</taxon>
        <taxon>Fungi</taxon>
        <taxon>Dikarya</taxon>
        <taxon>Ascomycota</taxon>
        <taxon>Pezizomycotina</taxon>
        <taxon>Dothideomycetes</taxon>
        <taxon>Dothideomycetes incertae sedis</taxon>
        <taxon>Botryosphaeriales</taxon>
        <taxon>Saccharataceae</taxon>
        <taxon>Saccharata</taxon>
    </lineage>
</organism>
<sequence>MDDGRWLMREPTGLLACCGCEALAIRDQMLDQVDAGQPASFGCSSSSSSSSSRTADDGQTDNGQRTADSGQRTADRRQATGDRRQAVVGRDSGARVRVYTRTTHRASLMRKERTCETRTRLLAAMASGS</sequence>
<feature type="region of interest" description="Disordered" evidence="1">
    <location>
        <begin position="35"/>
        <end position="95"/>
    </location>
</feature>
<name>A0A9P4HRE0_9PEZI</name>
<dbReference type="EMBL" id="ML978732">
    <property type="protein sequence ID" value="KAF2085293.1"/>
    <property type="molecule type" value="Genomic_DNA"/>
</dbReference>
<dbReference type="Proteomes" id="UP000799776">
    <property type="component" value="Unassembled WGS sequence"/>
</dbReference>